<dbReference type="EMBL" id="CP022743">
    <property type="protein sequence ID" value="ASU36546.1"/>
    <property type="molecule type" value="Genomic_DNA"/>
</dbReference>
<protein>
    <submittedName>
        <fullName evidence="1">Uncharacterized protein</fullName>
    </submittedName>
</protein>
<evidence type="ECO:0000313" key="1">
    <source>
        <dbReference type="EMBL" id="ASU36546.1"/>
    </source>
</evidence>
<organism evidence="1 2">
    <name type="scientific">Mucilaginibacter xinganensis</name>
    <dbReference type="NCBI Taxonomy" id="1234841"/>
    <lineage>
        <taxon>Bacteria</taxon>
        <taxon>Pseudomonadati</taxon>
        <taxon>Bacteroidota</taxon>
        <taxon>Sphingobacteriia</taxon>
        <taxon>Sphingobacteriales</taxon>
        <taxon>Sphingobacteriaceae</taxon>
        <taxon>Mucilaginibacter</taxon>
    </lineage>
</organism>
<reference evidence="1 2" key="1">
    <citation type="submission" date="2017-08" db="EMBL/GenBank/DDBJ databases">
        <title>Complete genome sequence of Mucilaginibacter sp. strain BJC16-A31.</title>
        <authorList>
            <consortium name="Henan University of Science and Technology"/>
            <person name="You X."/>
        </authorList>
    </citation>
    <scope>NUCLEOTIDE SEQUENCE [LARGE SCALE GENOMIC DNA]</scope>
    <source>
        <strain evidence="1 2">BJC16-A31</strain>
    </source>
</reference>
<evidence type="ECO:0000313" key="2">
    <source>
        <dbReference type="Proteomes" id="UP000215002"/>
    </source>
</evidence>
<gene>
    <name evidence="1" type="ORF">MuYL_4663</name>
</gene>
<keyword evidence="2" id="KW-1185">Reference proteome</keyword>
<proteinExistence type="predicted"/>
<dbReference type="Proteomes" id="UP000215002">
    <property type="component" value="Chromosome"/>
</dbReference>
<accession>A0A223P395</accession>
<name>A0A223P395_9SPHI</name>
<sequence>MCADILKAASSKTNQNQSLSLQICKNQAFNTLPLYYYVSLFLIYF</sequence>
<dbReference type="AlphaFoldDB" id="A0A223P395"/>
<dbReference type="KEGG" id="muc:MuYL_4663"/>